<dbReference type="InterPro" id="IPR040521">
    <property type="entry name" value="KDZ"/>
</dbReference>
<keyword evidence="1" id="KW-1133">Transmembrane helix</keyword>
<comment type="caution">
    <text evidence="3">The sequence shown here is derived from an EMBL/GenBank/DDBJ whole genome shotgun (WGS) entry which is preliminary data.</text>
</comment>
<proteinExistence type="predicted"/>
<dbReference type="EMBL" id="JBAHYK010003619">
    <property type="protein sequence ID" value="KAL0563357.1"/>
    <property type="molecule type" value="Genomic_DNA"/>
</dbReference>
<keyword evidence="1" id="KW-0472">Membrane</keyword>
<name>A0ABR3EKE0_9AGAR</name>
<sequence>EWKNGYFQPTTLKALKIWYQLGHRPGQRCAFPKAGYDEFVVLHWNGIHIINLDFCGCSEIVHHIQILEAGWWPASFKDPRTAASLELLQNFHITNLQSQIPPTDFYRSLVQMTDGTGLLELPDREAQWMVILREYRHIKMMKRCGRGHNLEGIAKTALGSAAVVCQACTHPDRNLPSGWKDVPRDDRFLYALFLSEDANFKQKARARPNDSRDPALSPGWGCFVSHDEYIVEVRKHADQREISRCQSFKAIGDANSKKARGLRATGIRSKGKQYCNMDYIALAALVGCPLLLVIFSYDIACQWMINFFFWMADFPEHMHLPPDMEVLFKIPKWHLIAHILKCLATFSFAYTEGVGKTNREAPERCWSWLNTIARSVSMMTAGARWDTMDDFANAWNYRKMVNLESLLVKKMGRAIPEAVVNVRVFSAFSEALKVDHAADLKTWEEQVVRWEQGIDTFCPYEVREPEISLAKVKKKLADDEQRQEEKGERSAMSELITEGVEIEEAQRALMGALSKKDSTTLQEKNNQQKRTSLLKRIRKHRQAMVTHMPLLQRLIDRLPAKESSTPEKMALFLPSALTSTDRSLIYPPELIEVEDQLRFGQCYDSLARLRLQLQARHVAYKDTSRLTPSQGLYTRMQTLRNQIEAKVKACSATYRESRKALLAIRGEGPWTSILKELKDDDIRGITERMLKRKEREDWEQAQEIAGVSEDAIDEVLNDRSVPTLEFNPIHSIGQSNRHLSWIWYTHQSFAEGEVPDTFEEVKDNLRSEWCKARAASRRPREELRLVEEEMRWSIQYCRWQAAWWTEQATRRTDISPWLKEGLEAYAKEQSNTEMRCAIRWSGCWAPIRERAKEILKYVSDPAFYGDLPLLESLEIKLGFDDDDEVDIGFDDLEDLEE</sequence>
<dbReference type="PANTHER" id="PTHR33096:SF1">
    <property type="entry name" value="CXC1-LIKE CYSTEINE CLUSTER ASSOCIATED WITH KDZ TRANSPOSASES DOMAIN-CONTAINING PROTEIN"/>
    <property type="match status" value="1"/>
</dbReference>
<organism evidence="3 4">
    <name type="scientific">Marasmius crinis-equi</name>
    <dbReference type="NCBI Taxonomy" id="585013"/>
    <lineage>
        <taxon>Eukaryota</taxon>
        <taxon>Fungi</taxon>
        <taxon>Dikarya</taxon>
        <taxon>Basidiomycota</taxon>
        <taxon>Agaricomycotina</taxon>
        <taxon>Agaricomycetes</taxon>
        <taxon>Agaricomycetidae</taxon>
        <taxon>Agaricales</taxon>
        <taxon>Marasmiineae</taxon>
        <taxon>Marasmiaceae</taxon>
        <taxon>Marasmius</taxon>
    </lineage>
</organism>
<evidence type="ECO:0000313" key="3">
    <source>
        <dbReference type="EMBL" id="KAL0563357.1"/>
    </source>
</evidence>
<evidence type="ECO:0000256" key="1">
    <source>
        <dbReference type="SAM" id="Phobius"/>
    </source>
</evidence>
<keyword evidence="1" id="KW-0812">Transmembrane</keyword>
<feature type="domain" description="CxC2-like cysteine cluster KDZ transposase-associated" evidence="2">
    <location>
        <begin position="12"/>
        <end position="117"/>
    </location>
</feature>
<dbReference type="Pfam" id="PF18803">
    <property type="entry name" value="CxC2"/>
    <property type="match status" value="1"/>
</dbReference>
<dbReference type="Pfam" id="PF18758">
    <property type="entry name" value="KDZ"/>
    <property type="match status" value="1"/>
</dbReference>
<feature type="non-terminal residue" evidence="3">
    <location>
        <position position="1"/>
    </location>
</feature>
<feature type="transmembrane region" description="Helical" evidence="1">
    <location>
        <begin position="279"/>
        <end position="297"/>
    </location>
</feature>
<protein>
    <recommendedName>
        <fullName evidence="2">CxC2-like cysteine cluster KDZ transposase-associated domain-containing protein</fullName>
    </recommendedName>
</protein>
<evidence type="ECO:0000313" key="4">
    <source>
        <dbReference type="Proteomes" id="UP001465976"/>
    </source>
</evidence>
<accession>A0ABR3EKE0</accession>
<evidence type="ECO:0000259" key="2">
    <source>
        <dbReference type="Pfam" id="PF18803"/>
    </source>
</evidence>
<dbReference type="InterPro" id="IPR041457">
    <property type="entry name" value="CxC2_KDZ-assoc"/>
</dbReference>
<gene>
    <name evidence="3" type="ORF">V5O48_018711</name>
</gene>
<keyword evidence="4" id="KW-1185">Reference proteome</keyword>
<reference evidence="3 4" key="1">
    <citation type="submission" date="2024-02" db="EMBL/GenBank/DDBJ databases">
        <title>A draft genome for the cacao thread blight pathogen Marasmius crinis-equi.</title>
        <authorList>
            <person name="Cohen S.P."/>
            <person name="Baruah I.K."/>
            <person name="Amoako-Attah I."/>
            <person name="Bukari Y."/>
            <person name="Meinhardt L.W."/>
            <person name="Bailey B.A."/>
        </authorList>
    </citation>
    <scope>NUCLEOTIDE SEQUENCE [LARGE SCALE GENOMIC DNA]</scope>
    <source>
        <strain evidence="3 4">GH-76</strain>
    </source>
</reference>
<dbReference type="PANTHER" id="PTHR33096">
    <property type="entry name" value="CXC2 DOMAIN-CONTAINING PROTEIN"/>
    <property type="match status" value="1"/>
</dbReference>
<dbReference type="Proteomes" id="UP001465976">
    <property type="component" value="Unassembled WGS sequence"/>
</dbReference>